<dbReference type="RefSeq" id="XP_002118350.1">
    <property type="nucleotide sequence ID" value="XM_002118314.1"/>
</dbReference>
<evidence type="ECO:0000256" key="2">
    <source>
        <dbReference type="ARBA" id="ARBA00007849"/>
    </source>
</evidence>
<dbReference type="HOGENOM" id="CLU_032246_0_0_1"/>
<dbReference type="InterPro" id="IPR032979">
    <property type="entry name" value="ENGase"/>
</dbReference>
<dbReference type="Pfam" id="PF03644">
    <property type="entry name" value="Glyco_hydro_85"/>
    <property type="match status" value="1"/>
</dbReference>
<evidence type="ECO:0000259" key="10">
    <source>
        <dbReference type="Pfam" id="PF03644"/>
    </source>
</evidence>
<name>B3SDM7_TRIAD</name>
<dbReference type="PhylomeDB" id="B3SDM7"/>
<evidence type="ECO:0000256" key="4">
    <source>
        <dbReference type="ARBA" id="ARBA00022490"/>
    </source>
</evidence>
<dbReference type="CDD" id="cd06547">
    <property type="entry name" value="GH85_ENGase"/>
    <property type="match status" value="1"/>
</dbReference>
<dbReference type="KEGG" id="tad:TRIADDRAFT_4447"/>
<evidence type="ECO:0000256" key="5">
    <source>
        <dbReference type="ARBA" id="ARBA00022801"/>
    </source>
</evidence>
<comment type="catalytic activity">
    <reaction evidence="7">
        <text>an N(4)-(oligosaccharide-(1-&gt;3)-[oligosaccharide-(1-&gt;6)]-beta-D-Man-(1-&gt;4)-beta-D-GlcNAc-(1-&gt;4)-alpha-D-GlcNAc)-L-asparaginyl-[protein] + H2O = an oligosaccharide-(1-&gt;3)-[oligosaccharide-(1-&gt;6)]-beta-D-Man-(1-&gt;4)-D-GlcNAc + N(4)-(N-acetyl-beta-D-glucosaminyl)-L-asparaginyl-[protein]</text>
        <dbReference type="Rhea" id="RHEA:73067"/>
        <dbReference type="Rhea" id="RHEA-COMP:12603"/>
        <dbReference type="Rhea" id="RHEA-COMP:18176"/>
        <dbReference type="ChEBI" id="CHEBI:15377"/>
        <dbReference type="ChEBI" id="CHEBI:132248"/>
        <dbReference type="ChEBI" id="CHEBI:192714"/>
        <dbReference type="ChEBI" id="CHEBI:192715"/>
        <dbReference type="EC" id="3.2.1.96"/>
    </reaction>
</comment>
<dbReference type="GO" id="GO:0005829">
    <property type="term" value="C:cytosol"/>
    <property type="evidence" value="ECO:0007669"/>
    <property type="project" value="UniProtKB-SubCell"/>
</dbReference>
<dbReference type="GO" id="GO:0033925">
    <property type="term" value="F:mannosyl-glycoprotein endo-beta-N-acetylglucosaminidase activity"/>
    <property type="evidence" value="ECO:0007669"/>
    <property type="project" value="UniProtKB-EC"/>
</dbReference>
<keyword evidence="12" id="KW-1185">Reference proteome</keyword>
<feature type="non-terminal residue" evidence="11">
    <location>
        <position position="1"/>
    </location>
</feature>
<reference evidence="11 12" key="1">
    <citation type="journal article" date="2008" name="Nature">
        <title>The Trichoplax genome and the nature of placozoans.</title>
        <authorList>
            <person name="Srivastava M."/>
            <person name="Begovic E."/>
            <person name="Chapman J."/>
            <person name="Putnam N.H."/>
            <person name="Hellsten U."/>
            <person name="Kawashima T."/>
            <person name="Kuo A."/>
            <person name="Mitros T."/>
            <person name="Salamov A."/>
            <person name="Carpenter M.L."/>
            <person name="Signorovitch A.Y."/>
            <person name="Moreno M.A."/>
            <person name="Kamm K."/>
            <person name="Grimwood J."/>
            <person name="Schmutz J."/>
            <person name="Shapiro H."/>
            <person name="Grigoriev I.V."/>
            <person name="Buss L.W."/>
            <person name="Schierwater B."/>
            <person name="Dellaporta S.L."/>
            <person name="Rokhsar D.S."/>
        </authorList>
    </citation>
    <scope>NUCLEOTIDE SEQUENCE [LARGE SCALE GENOMIC DNA]</scope>
    <source>
        <strain evidence="11 12">Grell-BS-1999</strain>
    </source>
</reference>
<sequence>LVCHDMKNGYHEDRFAQGCGDNDAFTFYHWQYIDIFIYFSHHLLSIPPSTWINCAHKHQVLVLGTFITEWDEGNEICREFLSNAQLRHLLINRLVDIAHYYRFDGWLINIENNIEKKYIMTLVQFVAELTNKLHQKIPHGQILWYDSVTNTGDLKWQNELNMYNRTFFDSCDGIFLNYVWKPGNLLRSVLNAGQERKHDVYAGIDIFGRGCYKGGGFKSRDALEVIRESSLSAALFAPGWVYE</sequence>
<dbReference type="InParanoid" id="B3SDM7"/>
<evidence type="ECO:0000313" key="12">
    <source>
        <dbReference type="Proteomes" id="UP000009022"/>
    </source>
</evidence>
<evidence type="ECO:0000256" key="9">
    <source>
        <dbReference type="ARBA" id="ARBA00072457"/>
    </source>
</evidence>
<gene>
    <name evidence="11" type="ORF">TRIADDRAFT_4447</name>
</gene>
<evidence type="ECO:0000256" key="6">
    <source>
        <dbReference type="ARBA" id="ARBA00023295"/>
    </source>
</evidence>
<keyword evidence="4" id="KW-0963">Cytoplasm</keyword>
<dbReference type="GeneID" id="6759554"/>
<organism evidence="11 12">
    <name type="scientific">Trichoplax adhaerens</name>
    <name type="common">Trichoplax reptans</name>
    <dbReference type="NCBI Taxonomy" id="10228"/>
    <lineage>
        <taxon>Eukaryota</taxon>
        <taxon>Metazoa</taxon>
        <taxon>Placozoa</taxon>
        <taxon>Uniplacotomia</taxon>
        <taxon>Trichoplacea</taxon>
        <taxon>Trichoplacidae</taxon>
        <taxon>Trichoplax</taxon>
    </lineage>
</organism>
<keyword evidence="5" id="KW-0378">Hydrolase</keyword>
<comment type="function">
    <text evidence="8">Endoglycosidase that releases N-glycans from glycoproteins by cleaving the beta-1,4-glycosidic bond in the N,N'-diacetylchitobiose core. Involved in the processing of free oligosaccharides in the cytosol.</text>
</comment>
<evidence type="ECO:0000313" key="11">
    <source>
        <dbReference type="EMBL" id="EDV19172.1"/>
    </source>
</evidence>
<dbReference type="OMA" id="NWDDEML"/>
<accession>B3SDM7</accession>
<evidence type="ECO:0000256" key="1">
    <source>
        <dbReference type="ARBA" id="ARBA00004514"/>
    </source>
</evidence>
<dbReference type="InterPro" id="IPR017853">
    <property type="entry name" value="GH"/>
</dbReference>
<dbReference type="STRING" id="10228.B3SDM7"/>
<dbReference type="PANTHER" id="PTHR13246:SF1">
    <property type="entry name" value="CYTOSOLIC ENDO-BETA-N-ACETYLGLUCOSAMINIDASE"/>
    <property type="match status" value="1"/>
</dbReference>
<dbReference type="SUPFAM" id="SSF51445">
    <property type="entry name" value="(Trans)glycosidases"/>
    <property type="match status" value="1"/>
</dbReference>
<dbReference type="PANTHER" id="PTHR13246">
    <property type="entry name" value="ENDO BETA N-ACETYLGLUCOSAMINIDASE"/>
    <property type="match status" value="1"/>
</dbReference>
<dbReference type="InterPro" id="IPR005201">
    <property type="entry name" value="TIM_ENGase"/>
</dbReference>
<evidence type="ECO:0000256" key="8">
    <source>
        <dbReference type="ARBA" id="ARBA00054935"/>
    </source>
</evidence>
<protein>
    <recommendedName>
        <fullName evidence="9">Cytosolic endo-beta-N-acetylglucosaminidase</fullName>
        <ecNumber evidence="3">3.2.1.96</ecNumber>
    </recommendedName>
</protein>
<comment type="similarity">
    <text evidence="2">Belongs to the glycosyl hydrolase 85 family.</text>
</comment>
<dbReference type="eggNOG" id="KOG2331">
    <property type="taxonomic scope" value="Eukaryota"/>
</dbReference>
<dbReference type="CTD" id="6759554"/>
<dbReference type="Gene3D" id="3.20.20.80">
    <property type="entry name" value="Glycosidases"/>
    <property type="match status" value="1"/>
</dbReference>
<dbReference type="EC" id="3.2.1.96" evidence="3"/>
<dbReference type="AlphaFoldDB" id="B3SDM7"/>
<feature type="domain" description="Cytosolic endo-beta-N-acetylglucosaminidase TIM barrel" evidence="10">
    <location>
        <begin position="10"/>
        <end position="243"/>
    </location>
</feature>
<comment type="subcellular location">
    <subcellularLocation>
        <location evidence="1">Cytoplasm</location>
        <location evidence="1">Cytosol</location>
    </subcellularLocation>
</comment>
<dbReference type="FunFam" id="3.20.20.80:FF:000043">
    <property type="entry name" value="cytosolic endo-beta-N-acetylglucosaminidase"/>
    <property type="match status" value="1"/>
</dbReference>
<keyword evidence="6" id="KW-0326">Glycosidase</keyword>
<evidence type="ECO:0000256" key="3">
    <source>
        <dbReference type="ARBA" id="ARBA00012566"/>
    </source>
</evidence>
<dbReference type="OrthoDB" id="284473at2759"/>
<proteinExistence type="inferred from homology"/>
<evidence type="ECO:0000256" key="7">
    <source>
        <dbReference type="ARBA" id="ARBA00034414"/>
    </source>
</evidence>
<dbReference type="Proteomes" id="UP000009022">
    <property type="component" value="Unassembled WGS sequence"/>
</dbReference>
<dbReference type="EMBL" id="DS985282">
    <property type="protein sequence ID" value="EDV19172.1"/>
    <property type="molecule type" value="Genomic_DNA"/>
</dbReference>
<feature type="non-terminal residue" evidence="11">
    <location>
        <position position="243"/>
    </location>
</feature>